<reference evidence="4 5" key="1">
    <citation type="submission" date="2013-11" db="EMBL/GenBank/DDBJ databases">
        <title>Genome sequencing of Stegodyphus mimosarum.</title>
        <authorList>
            <person name="Bechsgaard J."/>
        </authorList>
    </citation>
    <scope>NUCLEOTIDE SEQUENCE [LARGE SCALE GENOMIC DNA]</scope>
</reference>
<protein>
    <recommendedName>
        <fullName evidence="3">DUF7789 domain-containing protein</fullName>
    </recommendedName>
</protein>
<feature type="compositionally biased region" description="Polar residues" evidence="1">
    <location>
        <begin position="323"/>
        <end position="337"/>
    </location>
</feature>
<dbReference type="OrthoDB" id="2448307at2759"/>
<keyword evidence="2" id="KW-1133">Transmembrane helix</keyword>
<dbReference type="Pfam" id="PF25044">
    <property type="entry name" value="DUF7789"/>
    <property type="match status" value="2"/>
</dbReference>
<sequence length="347" mass="38788">MPSTQPPDSPISFSRFNIGRIPPKVQETPFGKVRAFSTFTILEWIYLAVSIIALTVSLGITIQRLTAEKPSESDFTFAILLLLTIVFCYHYSVHSIFTERWDELMVFVISNVIVLVYCILNYLIGEQPTVKLVRLILVCTLGPFLIVVGILLSFRYCKSNNLIYNTVGANSSLQKACRMYYICSSLLKFDLQLQLSMVILVMASGVLNMSLRQKVILASGVPISFLVFILGVLGLRYENKTLMVLFYILGLLEPIYIVHKFYWTANFEDSDNATYDSTFACGYFALVIWVCLIISTVYFILYGFGKGLKEKIYGDKENTQPLQSAATSTVSPSSEVNASEGAGTSVP</sequence>
<keyword evidence="5" id="KW-1185">Reference proteome</keyword>
<feature type="non-terminal residue" evidence="4">
    <location>
        <position position="347"/>
    </location>
</feature>
<name>A0A087T7T0_STEMI</name>
<accession>A0A087T7T0</accession>
<evidence type="ECO:0000313" key="4">
    <source>
        <dbReference type="EMBL" id="KFM61169.1"/>
    </source>
</evidence>
<proteinExistence type="predicted"/>
<dbReference type="OMA" id="IFEPAYI"/>
<evidence type="ECO:0000313" key="5">
    <source>
        <dbReference type="Proteomes" id="UP000054359"/>
    </source>
</evidence>
<feature type="transmembrane region" description="Helical" evidence="2">
    <location>
        <begin position="74"/>
        <end position="92"/>
    </location>
</feature>
<dbReference type="Proteomes" id="UP000054359">
    <property type="component" value="Unassembled WGS sequence"/>
</dbReference>
<dbReference type="PANTHER" id="PTHR39299:SF1">
    <property type="entry name" value="TRANSMEMBRANE PROTEIN"/>
    <property type="match status" value="1"/>
</dbReference>
<feature type="transmembrane region" description="Helical" evidence="2">
    <location>
        <begin position="104"/>
        <end position="123"/>
    </location>
</feature>
<evidence type="ECO:0000259" key="3">
    <source>
        <dbReference type="Pfam" id="PF25044"/>
    </source>
</evidence>
<feature type="transmembrane region" description="Helical" evidence="2">
    <location>
        <begin position="216"/>
        <end position="235"/>
    </location>
</feature>
<evidence type="ECO:0000256" key="2">
    <source>
        <dbReference type="SAM" id="Phobius"/>
    </source>
</evidence>
<dbReference type="STRING" id="407821.A0A087T7T0"/>
<keyword evidence="2" id="KW-0812">Transmembrane</keyword>
<feature type="transmembrane region" description="Helical" evidence="2">
    <location>
        <begin position="283"/>
        <end position="304"/>
    </location>
</feature>
<dbReference type="EMBL" id="KK113850">
    <property type="protein sequence ID" value="KFM61169.1"/>
    <property type="molecule type" value="Genomic_DNA"/>
</dbReference>
<feature type="transmembrane region" description="Helical" evidence="2">
    <location>
        <begin position="44"/>
        <end position="62"/>
    </location>
</feature>
<evidence type="ECO:0000256" key="1">
    <source>
        <dbReference type="SAM" id="MobiDB-lite"/>
    </source>
</evidence>
<dbReference type="AlphaFoldDB" id="A0A087T7T0"/>
<feature type="region of interest" description="Disordered" evidence="1">
    <location>
        <begin position="323"/>
        <end position="347"/>
    </location>
</feature>
<feature type="domain" description="DUF7789" evidence="3">
    <location>
        <begin position="167"/>
        <end position="297"/>
    </location>
</feature>
<gene>
    <name evidence="4" type="ORF">X975_14538</name>
</gene>
<feature type="transmembrane region" description="Helical" evidence="2">
    <location>
        <begin position="242"/>
        <end position="263"/>
    </location>
</feature>
<dbReference type="InterPro" id="IPR056691">
    <property type="entry name" value="DUF7789"/>
</dbReference>
<organism evidence="4 5">
    <name type="scientific">Stegodyphus mimosarum</name>
    <name type="common">African social velvet spider</name>
    <dbReference type="NCBI Taxonomy" id="407821"/>
    <lineage>
        <taxon>Eukaryota</taxon>
        <taxon>Metazoa</taxon>
        <taxon>Ecdysozoa</taxon>
        <taxon>Arthropoda</taxon>
        <taxon>Chelicerata</taxon>
        <taxon>Arachnida</taxon>
        <taxon>Araneae</taxon>
        <taxon>Araneomorphae</taxon>
        <taxon>Entelegynae</taxon>
        <taxon>Eresoidea</taxon>
        <taxon>Eresidae</taxon>
        <taxon>Stegodyphus</taxon>
    </lineage>
</organism>
<dbReference type="PANTHER" id="PTHR39299">
    <property type="entry name" value="TRANSMEMBRANE PROTEIN"/>
    <property type="match status" value="1"/>
</dbReference>
<feature type="transmembrane region" description="Helical" evidence="2">
    <location>
        <begin position="135"/>
        <end position="156"/>
    </location>
</feature>
<feature type="domain" description="DUF7789" evidence="3">
    <location>
        <begin position="31"/>
        <end position="153"/>
    </location>
</feature>
<keyword evidence="2" id="KW-0472">Membrane</keyword>